<gene>
    <name evidence="5" type="ORF">PVL29_002003</name>
</gene>
<feature type="chain" id="PRO_5041202677" description="Pectinesterase inhibitor domain-containing protein" evidence="3">
    <location>
        <begin position="29"/>
        <end position="204"/>
    </location>
</feature>
<dbReference type="SUPFAM" id="SSF101148">
    <property type="entry name" value="Plant invertase/pectin methylesterase inhibitor"/>
    <property type="match status" value="1"/>
</dbReference>
<evidence type="ECO:0000256" key="2">
    <source>
        <dbReference type="ARBA" id="ARBA00038471"/>
    </source>
</evidence>
<feature type="signal peptide" evidence="3">
    <location>
        <begin position="1"/>
        <end position="28"/>
    </location>
</feature>
<proteinExistence type="inferred from homology"/>
<dbReference type="InterPro" id="IPR051955">
    <property type="entry name" value="PME_Inhibitor"/>
</dbReference>
<sequence>MEGSYFFNALAALFILLQLTTHMNTCSSARPSPNEAYAEFINTSCRTTTYPQLCTSSLLSYASKIQTSPKILADTALSIALATAHSTSTAITRLSKAQGLKPREVAAIGDCVEVLGDSEDELQMSIQEMEHPEGKSFGLQMSDIQTWVSAALTNEDTCMDGFAGNAMNGNVKTTIRGYILHVAQMTSVALALINNYALGQTTSP</sequence>
<keyword evidence="6" id="KW-1185">Reference proteome</keyword>
<reference evidence="5 6" key="1">
    <citation type="journal article" date="2023" name="BMC Biotechnol.">
        <title>Vitis rotundifolia cv Carlos genome sequencing.</title>
        <authorList>
            <person name="Huff M."/>
            <person name="Hulse-Kemp A."/>
            <person name="Scheffler B."/>
            <person name="Youngblood R."/>
            <person name="Simpson S."/>
            <person name="Babiker E."/>
            <person name="Staton M."/>
        </authorList>
    </citation>
    <scope>NUCLEOTIDE SEQUENCE [LARGE SCALE GENOMIC DNA]</scope>
    <source>
        <tissue evidence="5">Leaf</tissue>
    </source>
</reference>
<dbReference type="NCBIfam" id="TIGR01614">
    <property type="entry name" value="PME_inhib"/>
    <property type="match status" value="1"/>
</dbReference>
<dbReference type="InterPro" id="IPR006501">
    <property type="entry name" value="Pectinesterase_inhib_dom"/>
</dbReference>
<dbReference type="FunFam" id="1.20.140.40:FF:000005">
    <property type="entry name" value="Pectin methylesterase inhibitor 1"/>
    <property type="match status" value="1"/>
</dbReference>
<dbReference type="Pfam" id="PF04043">
    <property type="entry name" value="PMEI"/>
    <property type="match status" value="1"/>
</dbReference>
<evidence type="ECO:0000256" key="1">
    <source>
        <dbReference type="ARBA" id="ARBA00022729"/>
    </source>
</evidence>
<dbReference type="InterPro" id="IPR035513">
    <property type="entry name" value="Invertase/methylesterase_inhib"/>
</dbReference>
<dbReference type="Gene3D" id="1.20.140.40">
    <property type="entry name" value="Invertase/pectin methylesterase inhibitor family protein"/>
    <property type="match status" value="1"/>
</dbReference>
<evidence type="ECO:0000256" key="3">
    <source>
        <dbReference type="SAM" id="SignalP"/>
    </source>
</evidence>
<comment type="caution">
    <text evidence="5">The sequence shown here is derived from an EMBL/GenBank/DDBJ whole genome shotgun (WGS) entry which is preliminary data.</text>
</comment>
<dbReference type="GO" id="GO:0046910">
    <property type="term" value="F:pectinesterase inhibitor activity"/>
    <property type="evidence" value="ECO:0007669"/>
    <property type="project" value="UniProtKB-ARBA"/>
</dbReference>
<name>A0AA39AGU2_VITRO</name>
<protein>
    <recommendedName>
        <fullName evidence="4">Pectinesterase inhibitor domain-containing protein</fullName>
    </recommendedName>
</protein>
<keyword evidence="1 3" id="KW-0732">Signal</keyword>
<dbReference type="SMART" id="SM00856">
    <property type="entry name" value="PMEI"/>
    <property type="match status" value="1"/>
</dbReference>
<feature type="domain" description="Pectinesterase inhibitor" evidence="4">
    <location>
        <begin position="36"/>
        <end position="192"/>
    </location>
</feature>
<dbReference type="EMBL" id="JARBHA010000002">
    <property type="protein sequence ID" value="KAJ9706812.1"/>
    <property type="molecule type" value="Genomic_DNA"/>
</dbReference>
<organism evidence="5 6">
    <name type="scientific">Vitis rotundifolia</name>
    <name type="common">Muscadine grape</name>
    <dbReference type="NCBI Taxonomy" id="103349"/>
    <lineage>
        <taxon>Eukaryota</taxon>
        <taxon>Viridiplantae</taxon>
        <taxon>Streptophyta</taxon>
        <taxon>Embryophyta</taxon>
        <taxon>Tracheophyta</taxon>
        <taxon>Spermatophyta</taxon>
        <taxon>Magnoliopsida</taxon>
        <taxon>eudicotyledons</taxon>
        <taxon>Gunneridae</taxon>
        <taxon>Pentapetalae</taxon>
        <taxon>rosids</taxon>
        <taxon>Vitales</taxon>
        <taxon>Vitaceae</taxon>
        <taxon>Viteae</taxon>
        <taxon>Vitis</taxon>
    </lineage>
</organism>
<dbReference type="PANTHER" id="PTHR31080:SF96">
    <property type="entry name" value="21 KDA PROTEIN-LIKE"/>
    <property type="match status" value="1"/>
</dbReference>
<comment type="similarity">
    <text evidence="2">Belongs to the PMEI family.</text>
</comment>
<evidence type="ECO:0000259" key="4">
    <source>
        <dbReference type="SMART" id="SM00856"/>
    </source>
</evidence>
<evidence type="ECO:0000313" key="6">
    <source>
        <dbReference type="Proteomes" id="UP001168098"/>
    </source>
</evidence>
<evidence type="ECO:0000313" key="5">
    <source>
        <dbReference type="EMBL" id="KAJ9706812.1"/>
    </source>
</evidence>
<accession>A0AA39AGU2</accession>
<dbReference type="CDD" id="cd15798">
    <property type="entry name" value="PMEI-like_3"/>
    <property type="match status" value="1"/>
</dbReference>
<dbReference type="PANTHER" id="PTHR31080">
    <property type="entry name" value="PECTINESTERASE INHIBITOR-LIKE"/>
    <property type="match status" value="1"/>
</dbReference>
<dbReference type="AlphaFoldDB" id="A0AA39AGU2"/>
<dbReference type="Proteomes" id="UP001168098">
    <property type="component" value="Unassembled WGS sequence"/>
</dbReference>